<proteinExistence type="predicted"/>
<dbReference type="InterPro" id="IPR036514">
    <property type="entry name" value="SGNH_hydro_sf"/>
</dbReference>
<dbReference type="SUPFAM" id="SSF52266">
    <property type="entry name" value="SGNH hydrolase"/>
    <property type="match status" value="1"/>
</dbReference>
<comment type="caution">
    <text evidence="1">The sequence shown here is derived from an EMBL/GenBank/DDBJ whole genome shotgun (WGS) entry which is preliminary data.</text>
</comment>
<name>A0A2T0RAQ1_9ACTN</name>
<dbReference type="InterPro" id="IPR036412">
    <property type="entry name" value="HAD-like_sf"/>
</dbReference>
<protein>
    <submittedName>
        <fullName evidence="1">FkbH-like protein</fullName>
    </submittedName>
</protein>
<dbReference type="SUPFAM" id="SSF56784">
    <property type="entry name" value="HAD-like"/>
    <property type="match status" value="1"/>
</dbReference>
<dbReference type="Proteomes" id="UP000238083">
    <property type="component" value="Unassembled WGS sequence"/>
</dbReference>
<dbReference type="Gene3D" id="3.40.50.1110">
    <property type="entry name" value="SGNH hydrolase"/>
    <property type="match status" value="1"/>
</dbReference>
<reference evidence="1 2" key="1">
    <citation type="submission" date="2018-03" db="EMBL/GenBank/DDBJ databases">
        <title>Genomic Encyclopedia of Archaeal and Bacterial Type Strains, Phase II (KMG-II): from individual species to whole genera.</title>
        <authorList>
            <person name="Goeker M."/>
        </authorList>
    </citation>
    <scope>NUCLEOTIDE SEQUENCE [LARGE SCALE GENOMIC DNA]</scope>
    <source>
        <strain evidence="1 2">DSM 19711</strain>
    </source>
</reference>
<sequence length="920" mass="101467">MSSILQQNPAVLDRSPRAATETIVLMGLTPVRDACGELVHERVRGTTEPDLLLYRAEEVEGGDDDAPAPADVRARLAVRVPSEPSWLQVTGLLADVLPRIDGLQAANRQPYREVRSIGASPLEHLTAACVRLVQPQTRWIAEPVTAPPGTVVPGATTQAEDHAWVQLLGSGLIAAGYQLDELPERLDELVELVVLGLADVVVFETAAHAADVLGRCPVPDVAARARAIAQVRRQPVEIVKLVVWDLDDTFWEGTLAEDGVVRVPEENARALVELTGRGIVNSICSKNHHDAALAVLADHGLSDYFVFPRIAFVPKGQAVKQLIADMGLRPVNVLFIDDNPGNLAEVAYYNPGIQTLDAQELPRLLSLPGLEGKPDPDHTRLGHYRLLQERQVARAAASSNEDFLRSSGLRIQLRASRVEDADRIHDMIVRTNQLNFTKRRATRDEVDALLADPAGRSATVRVQDDFGDYGIVGWYYLRHGVLEHFLFSCRTINLGIEQHVYAHLGHPPLTVVGDTAVEVSATDQLRDYIVLEEVEEAAAGAPRSTGATAALVPADARLSVFALSACDLFQAVGRLALPMVDLTFECNTFRGRQRGVNTGTEYIRSCVEMGIEDQEFCRENFLNYQGSSAFATKIFDRPYDYVVLGLHDDLTFAQYRHKQRRDLVVQLDLDLRERLRGAGAASHWAPLVDGHDAGELEPGATWVREEFDDEGLITPERLQENLTWILERLHPGTRLLLTTAPEMPYFRSMAPDFPLMRERAVVLNRAVRDFCAVEPRAHVVEMNDVVFDRNHVTDYVMHLTAERGHALAQSILEQIAAHPSQVLDRRSALGIGTRPIALWDPNPNRVGAVARVMAGAGIAPAVLLGHDGGTADASAFVLAVCEEDDDRIERTLDRSGWVPVDDYRVARPWVFSPDWQEQSA</sequence>
<dbReference type="AlphaFoldDB" id="A0A2T0RAQ1"/>
<accession>A0A2T0RAQ1</accession>
<evidence type="ECO:0000313" key="1">
    <source>
        <dbReference type="EMBL" id="PRY18242.1"/>
    </source>
</evidence>
<dbReference type="OrthoDB" id="323926at2"/>
<dbReference type="RefSeq" id="WP_106206579.1">
    <property type="nucleotide sequence ID" value="NZ_PVZF01000001.1"/>
</dbReference>
<dbReference type="Gene3D" id="3.40.50.1000">
    <property type="entry name" value="HAD superfamily/HAD-like"/>
    <property type="match status" value="1"/>
</dbReference>
<dbReference type="EMBL" id="PVZF01000001">
    <property type="protein sequence ID" value="PRY18242.1"/>
    <property type="molecule type" value="Genomic_DNA"/>
</dbReference>
<dbReference type="InterPro" id="IPR023214">
    <property type="entry name" value="HAD_sf"/>
</dbReference>
<gene>
    <name evidence="1" type="ORF">CLV37_101487</name>
</gene>
<keyword evidence="2" id="KW-1185">Reference proteome</keyword>
<evidence type="ECO:0000313" key="2">
    <source>
        <dbReference type="Proteomes" id="UP000238083"/>
    </source>
</evidence>
<organism evidence="1 2">
    <name type="scientific">Kineococcus rhizosphaerae</name>
    <dbReference type="NCBI Taxonomy" id="559628"/>
    <lineage>
        <taxon>Bacteria</taxon>
        <taxon>Bacillati</taxon>
        <taxon>Actinomycetota</taxon>
        <taxon>Actinomycetes</taxon>
        <taxon>Kineosporiales</taxon>
        <taxon>Kineosporiaceae</taxon>
        <taxon>Kineococcus</taxon>
    </lineage>
</organism>